<organism evidence="2 3">
    <name type="scientific">Streptococcus sinensis</name>
    <dbReference type="NCBI Taxonomy" id="176090"/>
    <lineage>
        <taxon>Bacteria</taxon>
        <taxon>Bacillati</taxon>
        <taxon>Bacillota</taxon>
        <taxon>Bacilli</taxon>
        <taxon>Lactobacillales</taxon>
        <taxon>Streptococcaceae</taxon>
        <taxon>Streptococcus</taxon>
    </lineage>
</organism>
<evidence type="ECO:0000313" key="3">
    <source>
        <dbReference type="Proteomes" id="UP000030019"/>
    </source>
</evidence>
<dbReference type="Pfam" id="PF00583">
    <property type="entry name" value="Acetyltransf_1"/>
    <property type="match status" value="1"/>
</dbReference>
<reference evidence="2 3" key="1">
    <citation type="submission" date="2014-06" db="EMBL/GenBank/DDBJ databases">
        <authorList>
            <person name="Teng J.L."/>
            <person name="Huang Y."/>
            <person name="Tse H."/>
            <person name="Lau S.K."/>
            <person name="Woo P.C."/>
        </authorList>
    </citation>
    <scope>NUCLEOTIDE SEQUENCE [LARGE SCALE GENOMIC DNA]</scope>
    <source>
        <strain evidence="2 3">HKU4</strain>
    </source>
</reference>
<proteinExistence type="predicted"/>
<protein>
    <recommendedName>
        <fullName evidence="1">N-acetyltransferase domain-containing protein</fullName>
    </recommendedName>
</protein>
<name>A0A0A0DDD7_9STRE</name>
<dbReference type="PATRIC" id="fig|176090.4.peg.1478"/>
<dbReference type="InterPro" id="IPR000182">
    <property type="entry name" value="GNAT_dom"/>
</dbReference>
<sequence>MLLIRKASEEDWQIIQDICTETWLSTYQEIYSSQYIRRVFEIFYSQERLVKDLTELSPEWNGYWLAEVDGQALGCIGGGMGEDGRANIYVLYVLPRAQRLGVGHALVRTLTDYQKSEHQAVEQAVTVTEGNTLGISFYEKEGFGFENATKNWIDSSQARDLHYFRNI</sequence>
<accession>A0A0A0DDD7</accession>
<dbReference type="Gene3D" id="3.40.630.30">
    <property type="match status" value="1"/>
</dbReference>
<dbReference type="InterPro" id="IPR016181">
    <property type="entry name" value="Acyl_CoA_acyltransferase"/>
</dbReference>
<dbReference type="AlphaFoldDB" id="A0A0A0DDD7"/>
<evidence type="ECO:0000313" key="2">
    <source>
        <dbReference type="EMBL" id="KGM36706.1"/>
    </source>
</evidence>
<evidence type="ECO:0000259" key="1">
    <source>
        <dbReference type="PROSITE" id="PS51186"/>
    </source>
</evidence>
<dbReference type="PROSITE" id="PS51186">
    <property type="entry name" value="GNAT"/>
    <property type="match status" value="1"/>
</dbReference>
<comment type="caution">
    <text evidence="2">The sequence shown here is derived from an EMBL/GenBank/DDBJ whole genome shotgun (WGS) entry which is preliminary data.</text>
</comment>
<dbReference type="GO" id="GO:0016747">
    <property type="term" value="F:acyltransferase activity, transferring groups other than amino-acyl groups"/>
    <property type="evidence" value="ECO:0007669"/>
    <property type="project" value="InterPro"/>
</dbReference>
<feature type="domain" description="N-acetyltransferase" evidence="1">
    <location>
        <begin position="2"/>
        <end position="167"/>
    </location>
</feature>
<dbReference type="Proteomes" id="UP000030019">
    <property type="component" value="Unassembled WGS sequence"/>
</dbReference>
<dbReference type="SUPFAM" id="SSF55729">
    <property type="entry name" value="Acyl-CoA N-acyltransferases (Nat)"/>
    <property type="match status" value="1"/>
</dbReference>
<keyword evidence="3" id="KW-1185">Reference proteome</keyword>
<dbReference type="STRING" id="176090.SSIN_1519"/>
<dbReference type="eggNOG" id="COG0456">
    <property type="taxonomic scope" value="Bacteria"/>
</dbReference>
<gene>
    <name evidence="2" type="ORF">SSIN_1519</name>
</gene>
<dbReference type="EMBL" id="JPEN01000082">
    <property type="protein sequence ID" value="KGM36706.1"/>
    <property type="molecule type" value="Genomic_DNA"/>
</dbReference>
<dbReference type="CDD" id="cd04301">
    <property type="entry name" value="NAT_SF"/>
    <property type="match status" value="1"/>
</dbReference>